<dbReference type="AlphaFoldDB" id="A0A0M0GEA6"/>
<gene>
    <name evidence="7" type="ORF">AF332_16565</name>
</gene>
<dbReference type="Pfam" id="PF07690">
    <property type="entry name" value="MFS_1"/>
    <property type="match status" value="1"/>
</dbReference>
<accession>A0A0M0GEA6</accession>
<dbReference type="InterPro" id="IPR036259">
    <property type="entry name" value="MFS_trans_sf"/>
</dbReference>
<dbReference type="STRING" id="1459.AF332_16565"/>
<dbReference type="GO" id="GO:0022857">
    <property type="term" value="F:transmembrane transporter activity"/>
    <property type="evidence" value="ECO:0007669"/>
    <property type="project" value="InterPro"/>
</dbReference>
<dbReference type="PANTHER" id="PTHR23531:SF1">
    <property type="entry name" value="QUINOLENE RESISTANCE PROTEIN NORA"/>
    <property type="match status" value="1"/>
</dbReference>
<dbReference type="PROSITE" id="PS00217">
    <property type="entry name" value="SUGAR_TRANSPORT_2"/>
    <property type="match status" value="1"/>
</dbReference>
<dbReference type="InterPro" id="IPR005829">
    <property type="entry name" value="Sugar_transporter_CS"/>
</dbReference>
<dbReference type="InterPro" id="IPR020846">
    <property type="entry name" value="MFS_dom"/>
</dbReference>
<evidence type="ECO:0000256" key="2">
    <source>
        <dbReference type="ARBA" id="ARBA00022448"/>
    </source>
</evidence>
<dbReference type="RefSeq" id="WP_053435629.1">
    <property type="nucleotide sequence ID" value="NZ_LGUF01000007.1"/>
</dbReference>
<evidence type="ECO:0000313" key="7">
    <source>
        <dbReference type="EMBL" id="KON88255.1"/>
    </source>
</evidence>
<keyword evidence="4" id="KW-1133">Transmembrane helix</keyword>
<comment type="caution">
    <text evidence="7">The sequence shown here is derived from an EMBL/GenBank/DDBJ whole genome shotgun (WGS) entry which is preliminary data.</text>
</comment>
<dbReference type="GO" id="GO:0005886">
    <property type="term" value="C:plasma membrane"/>
    <property type="evidence" value="ECO:0007669"/>
    <property type="project" value="UniProtKB-SubCell"/>
</dbReference>
<keyword evidence="5" id="KW-0472">Membrane</keyword>
<dbReference type="SUPFAM" id="SSF103473">
    <property type="entry name" value="MFS general substrate transporter"/>
    <property type="match status" value="1"/>
</dbReference>
<organism evidence="7 8">
    <name type="scientific">Sporosarcina globispora</name>
    <name type="common">Bacillus globisporus</name>
    <dbReference type="NCBI Taxonomy" id="1459"/>
    <lineage>
        <taxon>Bacteria</taxon>
        <taxon>Bacillati</taxon>
        <taxon>Bacillota</taxon>
        <taxon>Bacilli</taxon>
        <taxon>Bacillales</taxon>
        <taxon>Caryophanaceae</taxon>
        <taxon>Sporosarcina</taxon>
    </lineage>
</organism>
<name>A0A0M0GEA6_SPOGL</name>
<dbReference type="Proteomes" id="UP000037109">
    <property type="component" value="Unassembled WGS sequence"/>
</dbReference>
<dbReference type="OrthoDB" id="9814001at2"/>
<proteinExistence type="predicted"/>
<sequence>MNQHRPKLWTKDFIIVSSVNFFLTLIFYLLMVTIAVFAVDYYTATTSQAGLVTGIFIIGTLIGRLYIGRAIDNIGRKKTLFIGLIFFTLTTLLYFLNIGIAFLLITRFIHGIALGVASTATGTIAAQIIPAARKGEGIGYFSMSTTLATAVGPFIGLLMMQKVSFQMIFAFCLVIGIIALFTSFFLYVPAIETSDVNKQGFQISSFIEPKAVPIAFITLAIAFGYSGVLSFINFYAIEVDLVKAASFFFLIYSAAVLVSRPFTGRLMDIKGANYVIYPAFIFFAAGMFVLSTANRSFTLLLAGALIGLGFGNMQSCTQAVAVKLTPAHRMGLATSTFFIFLDAGLGFGPYLLGFIIPITGYGRLYGLMAVFVLLSAVLYYFLHGKKESMQKRVLDTSASA</sequence>
<dbReference type="PROSITE" id="PS00216">
    <property type="entry name" value="SUGAR_TRANSPORT_1"/>
    <property type="match status" value="1"/>
</dbReference>
<comment type="subcellular location">
    <subcellularLocation>
        <location evidence="1">Cell membrane</location>
        <topology evidence="1">Multi-pass membrane protein</topology>
    </subcellularLocation>
</comment>
<keyword evidence="8" id="KW-1185">Reference proteome</keyword>
<evidence type="ECO:0000259" key="6">
    <source>
        <dbReference type="PROSITE" id="PS50850"/>
    </source>
</evidence>
<evidence type="ECO:0000256" key="3">
    <source>
        <dbReference type="ARBA" id="ARBA00022692"/>
    </source>
</evidence>
<dbReference type="PROSITE" id="PS50850">
    <property type="entry name" value="MFS"/>
    <property type="match status" value="1"/>
</dbReference>
<keyword evidence="3" id="KW-0812">Transmembrane</keyword>
<keyword evidence="2" id="KW-0813">Transport</keyword>
<evidence type="ECO:0000256" key="5">
    <source>
        <dbReference type="ARBA" id="ARBA00023136"/>
    </source>
</evidence>
<dbReference type="PATRIC" id="fig|1459.3.peg.3624"/>
<reference evidence="8" key="1">
    <citation type="submission" date="2015-07" db="EMBL/GenBank/DDBJ databases">
        <title>Fjat-10036 dsm4.</title>
        <authorList>
            <person name="Liu B."/>
            <person name="Wang J."/>
            <person name="Zhu Y."/>
            <person name="Liu G."/>
            <person name="Chen Q."/>
            <person name="Chen Z."/>
            <person name="Lan J."/>
            <person name="Che J."/>
            <person name="Ge C."/>
            <person name="Shi H."/>
            <person name="Pan Z."/>
            <person name="Liu X."/>
        </authorList>
    </citation>
    <scope>NUCLEOTIDE SEQUENCE [LARGE SCALE GENOMIC DNA]</scope>
    <source>
        <strain evidence="8">DSM 4</strain>
    </source>
</reference>
<evidence type="ECO:0000256" key="4">
    <source>
        <dbReference type="ARBA" id="ARBA00022989"/>
    </source>
</evidence>
<evidence type="ECO:0000313" key="8">
    <source>
        <dbReference type="Proteomes" id="UP000037109"/>
    </source>
</evidence>
<dbReference type="InterPro" id="IPR052714">
    <property type="entry name" value="MFS_Exporter"/>
</dbReference>
<dbReference type="PANTHER" id="PTHR23531">
    <property type="entry name" value="QUINOLENE RESISTANCE PROTEIN NORA"/>
    <property type="match status" value="1"/>
</dbReference>
<feature type="domain" description="Major facilitator superfamily (MFS) profile" evidence="6">
    <location>
        <begin position="12"/>
        <end position="387"/>
    </location>
</feature>
<dbReference type="CDD" id="cd17489">
    <property type="entry name" value="MFS_YfcJ_like"/>
    <property type="match status" value="1"/>
</dbReference>
<evidence type="ECO:0000256" key="1">
    <source>
        <dbReference type="ARBA" id="ARBA00004651"/>
    </source>
</evidence>
<dbReference type="InterPro" id="IPR011701">
    <property type="entry name" value="MFS"/>
</dbReference>
<dbReference type="Gene3D" id="1.20.1250.20">
    <property type="entry name" value="MFS general substrate transporter like domains"/>
    <property type="match status" value="2"/>
</dbReference>
<dbReference type="EMBL" id="LGUF01000007">
    <property type="protein sequence ID" value="KON88255.1"/>
    <property type="molecule type" value="Genomic_DNA"/>
</dbReference>
<protein>
    <submittedName>
        <fullName evidence="7">Multidrug MFS transporter</fullName>
    </submittedName>
</protein>